<dbReference type="InterPro" id="IPR011051">
    <property type="entry name" value="RmlC_Cupin_sf"/>
</dbReference>
<dbReference type="SUPFAM" id="SSF51182">
    <property type="entry name" value="RmlC-like cupins"/>
    <property type="match status" value="1"/>
</dbReference>
<evidence type="ECO:0000259" key="1">
    <source>
        <dbReference type="Pfam" id="PF06172"/>
    </source>
</evidence>
<dbReference type="InterPro" id="IPR009327">
    <property type="entry name" value="Cupin_DUF985"/>
</dbReference>
<evidence type="ECO:0000313" key="3">
    <source>
        <dbReference type="Proteomes" id="UP000800303"/>
    </source>
</evidence>
<dbReference type="RefSeq" id="WP_166273235.1">
    <property type="nucleotide sequence ID" value="NZ_JAAFGS010000002.1"/>
</dbReference>
<dbReference type="PANTHER" id="PTHR33387:SF3">
    <property type="entry name" value="DUF985 DOMAIN-CONTAINING PROTEIN"/>
    <property type="match status" value="1"/>
</dbReference>
<comment type="caution">
    <text evidence="2">The sequence shown here is derived from an EMBL/GenBank/DDBJ whole genome shotgun (WGS) entry which is preliminary data.</text>
</comment>
<gene>
    <name evidence="2" type="ORF">GYN08_06190</name>
</gene>
<feature type="domain" description="DUF985" evidence="1">
    <location>
        <begin position="12"/>
        <end position="152"/>
    </location>
</feature>
<name>A0ABX0F1P7_9BACL</name>
<dbReference type="PANTHER" id="PTHR33387">
    <property type="entry name" value="RMLC-LIKE JELLY ROLL FOLD PROTEIN"/>
    <property type="match status" value="1"/>
</dbReference>
<sequence>MNSNQPTSLSPLVELLGLERHVEGGWHKELWKSSFKIPQSVLPKEYTGDRFAASSIYFLLHPGEFSEWHVVHSDELWLWHTGGPLALTLGGDGEEPVEGGEEIILGPDAANGQSFQGLVPGKVWQKARPLGDEPVLVSCIVAPGFHYDDFKLIERK</sequence>
<reference evidence="2 3" key="1">
    <citation type="submission" date="2020-01" db="EMBL/GenBank/DDBJ databases">
        <title>Polyphasic characterisation and genomic insights into a novel alkali tolerant bacterium VR-M41.</title>
        <authorList>
            <person name="Vemuluri V.R."/>
        </authorList>
    </citation>
    <scope>NUCLEOTIDE SEQUENCE [LARGE SCALE GENOMIC DNA]</scope>
    <source>
        <strain evidence="2 3">VR-M41</strain>
    </source>
</reference>
<proteinExistence type="predicted"/>
<organism evidence="2 3">
    <name type="scientific">Saccharibacillus alkalitolerans</name>
    <dbReference type="NCBI Taxonomy" id="2705290"/>
    <lineage>
        <taxon>Bacteria</taxon>
        <taxon>Bacillati</taxon>
        <taxon>Bacillota</taxon>
        <taxon>Bacilli</taxon>
        <taxon>Bacillales</taxon>
        <taxon>Paenibacillaceae</taxon>
        <taxon>Saccharibacillus</taxon>
    </lineage>
</organism>
<dbReference type="InterPro" id="IPR014710">
    <property type="entry name" value="RmlC-like_jellyroll"/>
</dbReference>
<keyword evidence="3" id="KW-1185">Reference proteome</keyword>
<dbReference type="InterPro" id="IPR039935">
    <property type="entry name" value="YML079W-like"/>
</dbReference>
<dbReference type="EMBL" id="JAAFGS010000002">
    <property type="protein sequence ID" value="NGZ74903.1"/>
    <property type="molecule type" value="Genomic_DNA"/>
</dbReference>
<dbReference type="CDD" id="cd06121">
    <property type="entry name" value="cupin_YML079wp"/>
    <property type="match status" value="1"/>
</dbReference>
<dbReference type="Pfam" id="PF06172">
    <property type="entry name" value="Cupin_5"/>
    <property type="match status" value="1"/>
</dbReference>
<accession>A0ABX0F1P7</accession>
<protein>
    <submittedName>
        <fullName evidence="2">Cupin domain-containing protein</fullName>
    </submittedName>
</protein>
<dbReference type="Proteomes" id="UP000800303">
    <property type="component" value="Unassembled WGS sequence"/>
</dbReference>
<dbReference type="Gene3D" id="2.60.120.10">
    <property type="entry name" value="Jelly Rolls"/>
    <property type="match status" value="1"/>
</dbReference>
<evidence type="ECO:0000313" key="2">
    <source>
        <dbReference type="EMBL" id="NGZ74903.1"/>
    </source>
</evidence>